<dbReference type="InterPro" id="IPR036663">
    <property type="entry name" value="Fumarylacetoacetase_C_sf"/>
</dbReference>
<evidence type="ECO:0000313" key="3">
    <source>
        <dbReference type="EMBL" id="SFJ29680.1"/>
    </source>
</evidence>
<dbReference type="PANTHER" id="PTHR11820:SF90">
    <property type="entry name" value="FLUTATHIONE S-TRANSFERASE"/>
    <property type="match status" value="1"/>
</dbReference>
<proteinExistence type="predicted"/>
<dbReference type="PANTHER" id="PTHR11820">
    <property type="entry name" value="ACYLPYRUVASE"/>
    <property type="match status" value="1"/>
</dbReference>
<dbReference type="AlphaFoldDB" id="A0A1I3Q7L3"/>
<sequence>MVKTEDYVFAPPHVSSVAIKGSDKRFPVHRIYCVGRNYAEHVREMGGDERQKPFFFQKPADSIVEDGAAIRYPSGTVDFQHEIELVLAIGRGGTDIEVEEAAGHIFGLTVGIDLTRRDLQVEARQAGRPWEIGKSFDHSAPIAAIVPLNGEPLPGSGVISLHVNGQLRQRGDLAEMIWNPAEIVSQLSRQYALQAGDLIFTGTPAGVGPMAAGDEVIGELDGIGSIRVAIVAA</sequence>
<dbReference type="Gene3D" id="3.90.850.10">
    <property type="entry name" value="Fumarylacetoacetase-like, C-terminal domain"/>
    <property type="match status" value="1"/>
</dbReference>
<dbReference type="EMBL" id="FOQU01000006">
    <property type="protein sequence ID" value="SFJ29680.1"/>
    <property type="molecule type" value="Genomic_DNA"/>
</dbReference>
<keyword evidence="4" id="KW-1185">Reference proteome</keyword>
<dbReference type="RefSeq" id="WP_091015339.1">
    <property type="nucleotide sequence ID" value="NZ_CP041743.1"/>
</dbReference>
<protein>
    <submittedName>
        <fullName evidence="3">Fumarylpyruvate hydrolase</fullName>
    </submittedName>
</protein>
<accession>A0A1I3Q7L3</accession>
<organism evidence="3 4">
    <name type="scientific">Paraburkholderia megapolitana</name>
    <dbReference type="NCBI Taxonomy" id="420953"/>
    <lineage>
        <taxon>Bacteria</taxon>
        <taxon>Pseudomonadati</taxon>
        <taxon>Pseudomonadota</taxon>
        <taxon>Betaproteobacteria</taxon>
        <taxon>Burkholderiales</taxon>
        <taxon>Burkholderiaceae</taxon>
        <taxon>Paraburkholderia</taxon>
    </lineage>
</organism>
<feature type="domain" description="Fumarylacetoacetase-like C-terminal" evidence="2">
    <location>
        <begin position="31"/>
        <end position="230"/>
    </location>
</feature>
<keyword evidence="1" id="KW-0479">Metal-binding</keyword>
<evidence type="ECO:0000259" key="2">
    <source>
        <dbReference type="Pfam" id="PF01557"/>
    </source>
</evidence>
<dbReference type="Pfam" id="PF01557">
    <property type="entry name" value="FAA_hydrolase"/>
    <property type="match status" value="1"/>
</dbReference>
<dbReference type="InterPro" id="IPR011234">
    <property type="entry name" value="Fumarylacetoacetase-like_C"/>
</dbReference>
<evidence type="ECO:0000313" key="4">
    <source>
        <dbReference type="Proteomes" id="UP000199548"/>
    </source>
</evidence>
<gene>
    <name evidence="3" type="ORF">SAMN05192543_106244</name>
</gene>
<name>A0A1I3Q7L3_9BURK</name>
<dbReference type="OrthoDB" id="9805307at2"/>
<dbReference type="GO" id="GO:0018773">
    <property type="term" value="F:acetylpyruvate hydrolase activity"/>
    <property type="evidence" value="ECO:0007669"/>
    <property type="project" value="TreeGrafter"/>
</dbReference>
<dbReference type="Proteomes" id="UP000199548">
    <property type="component" value="Unassembled WGS sequence"/>
</dbReference>
<reference evidence="3 4" key="1">
    <citation type="submission" date="2016-10" db="EMBL/GenBank/DDBJ databases">
        <authorList>
            <person name="de Groot N.N."/>
        </authorList>
    </citation>
    <scope>NUCLEOTIDE SEQUENCE [LARGE SCALE GENOMIC DNA]</scope>
    <source>
        <strain evidence="3 4">LMG 23650</strain>
    </source>
</reference>
<keyword evidence="3" id="KW-0378">Hydrolase</keyword>
<dbReference type="STRING" id="420953.SAMN05192543_106244"/>
<keyword evidence="3" id="KW-0670">Pyruvate</keyword>
<dbReference type="GO" id="GO:0046872">
    <property type="term" value="F:metal ion binding"/>
    <property type="evidence" value="ECO:0007669"/>
    <property type="project" value="UniProtKB-KW"/>
</dbReference>
<evidence type="ECO:0000256" key="1">
    <source>
        <dbReference type="ARBA" id="ARBA00022723"/>
    </source>
</evidence>
<dbReference type="SUPFAM" id="SSF56529">
    <property type="entry name" value="FAH"/>
    <property type="match status" value="1"/>
</dbReference>